<reference evidence="3 5" key="1">
    <citation type="submission" date="2015-06" db="EMBL/GenBank/DDBJ databases">
        <title>The Genome Sequence of None.</title>
        <authorList>
            <consortium name="The Broad Institute Genomics Platform"/>
            <consortium name="The Broad Institute Genome Sequencing Center for Infectious Disease"/>
            <person name="Earl A.M."/>
            <person name="Onderdonk A.B."/>
            <person name="Kirby J."/>
            <person name="Ferraro M.J."/>
            <person name="Huang S."/>
            <person name="Spencer M."/>
            <person name="Fodor A."/>
            <person name="Hooper D."/>
            <person name="Dekker J."/>
            <person name="O'Brien T."/>
            <person name="Quan V."/>
            <person name="Gombosev A."/>
            <person name="Delaney M."/>
            <person name="DuBois A."/>
            <person name="Ernst C."/>
            <person name="Kim D.S."/>
            <person name="Rossman W."/>
            <person name="Gohs F."/>
            <person name="Petruso H."/>
            <person name="Nozar T."/>
            <person name="Mougeot F."/>
            <person name="Manson-McGuire A."/>
            <person name="Young S."/>
            <person name="Abouelleil A."/>
            <person name="Cao P."/>
            <person name="Chapman S.B."/>
            <person name="Griggs A."/>
            <person name="Priest M."/>
            <person name="Shea T."/>
            <person name="Wortman I."/>
            <person name="Wortman J.R."/>
            <person name="Nusbaum C."/>
            <person name="Birren B."/>
        </authorList>
    </citation>
    <scope>NUCLEOTIDE SEQUENCE [LARGE SCALE GENOMIC DNA]</scope>
    <source>
        <strain evidence="3 5">MGH87</strain>
    </source>
</reference>
<comment type="similarity">
    <text evidence="1">Belongs to the Rpn/YhgA-like nuclease family.</text>
</comment>
<comment type="caution">
    <text evidence="4">The sequence shown here is derived from an EMBL/GenBank/DDBJ whole genome shotgun (WGS) entry which is preliminary data.</text>
</comment>
<evidence type="ECO:0000313" key="6">
    <source>
        <dbReference type="Proteomes" id="UP001159937"/>
    </source>
</evidence>
<dbReference type="InterPro" id="IPR010106">
    <property type="entry name" value="RpnA"/>
</dbReference>
<evidence type="ECO:0000256" key="1">
    <source>
        <dbReference type="ARBA" id="ARBA00009787"/>
    </source>
</evidence>
<dbReference type="InterPro" id="IPR051699">
    <property type="entry name" value="Rpn/YhgA-like_nuclease"/>
</dbReference>
<dbReference type="AlphaFoldDB" id="A0A0J2H552"/>
<gene>
    <name evidence="4" type="ORF">N5C89_16805</name>
    <name evidence="3" type="ORF">SK91_04024</name>
</gene>
<sequence length="317" mass="36168">MTQKGTPSTPHDAVFKQFLSHPECARDFIEIHLPASLRQLCNLQTLKLESGSFIEADLRASYSDVLWSLKTRDGDGYIYVVIEHQSTPDAHMAFRLMRYALAAMQRHLDAGHKTLPLVVPMLFYHGAKSPYPFSLCWLDEFTDTQTARRLYAAAFPLVDITVVPDDDIMQHRRVALLELIQKHIRQRDLLGLVERLAELLVKGCANDSQLKALFNYMLQCGDAPHFGEFLHEVERRVPQHKEVLMTIAERLRQEGRQEGKLEGKLEGKQEGRLEEALRIARSLLEQGFERELVQVACELTDDDLKRLQTPVAASPGR</sequence>
<accession>A0A0J2H552</accession>
<dbReference type="InterPro" id="IPR006842">
    <property type="entry name" value="Transposase_31"/>
</dbReference>
<dbReference type="RefSeq" id="WP_032751828.1">
    <property type="nucleotide sequence ID" value="NZ_ABVZTX020000004.1"/>
</dbReference>
<reference evidence="4" key="2">
    <citation type="submission" date="2022-09" db="EMBL/GenBank/DDBJ databases">
        <title>Intensive care unit water sources are persistently colonized with multi-drug resistant bacteria and are the site of extensive horizontal gene transfer of antibiotic resistance genes.</title>
        <authorList>
            <person name="Diorio-Toth L."/>
        </authorList>
    </citation>
    <scope>NUCLEOTIDE SEQUENCE</scope>
    <source>
        <strain evidence="4">GD03918</strain>
    </source>
</reference>
<dbReference type="EMBL" id="JAOCBF010000022">
    <property type="protein sequence ID" value="MDH0964498.1"/>
    <property type="molecule type" value="Genomic_DNA"/>
</dbReference>
<feature type="domain" description="Transposase (putative) YhgA-like" evidence="2">
    <location>
        <begin position="9"/>
        <end position="210"/>
    </location>
</feature>
<name>A0A0J2H552_9ENTR</name>
<dbReference type="EMBL" id="LEUS01000023">
    <property type="protein sequence ID" value="KLY29694.1"/>
    <property type="molecule type" value="Genomic_DNA"/>
</dbReference>
<dbReference type="Pfam" id="PF04754">
    <property type="entry name" value="Transposase_31"/>
    <property type="match status" value="1"/>
</dbReference>
<evidence type="ECO:0000313" key="4">
    <source>
        <dbReference type="EMBL" id="MDH0964498.1"/>
    </source>
</evidence>
<evidence type="ECO:0000313" key="5">
    <source>
        <dbReference type="Proteomes" id="UP000036305"/>
    </source>
</evidence>
<dbReference type="NCBIfam" id="TIGR01784">
    <property type="entry name" value="T_den_put_tspse"/>
    <property type="match status" value="1"/>
</dbReference>
<protein>
    <submittedName>
        <fullName evidence="4">Rpn family recombination-promoting nuclease/putative transposase</fullName>
    </submittedName>
</protein>
<organism evidence="4 6">
    <name type="scientific">Klebsiella michiganensis</name>
    <dbReference type="NCBI Taxonomy" id="1134687"/>
    <lineage>
        <taxon>Bacteria</taxon>
        <taxon>Pseudomonadati</taxon>
        <taxon>Pseudomonadota</taxon>
        <taxon>Gammaproteobacteria</taxon>
        <taxon>Enterobacterales</taxon>
        <taxon>Enterobacteriaceae</taxon>
        <taxon>Klebsiella/Raoultella group</taxon>
        <taxon>Klebsiella</taxon>
    </lineage>
</organism>
<dbReference type="PANTHER" id="PTHR34611">
    <property type="match status" value="1"/>
</dbReference>
<dbReference type="PANTHER" id="PTHR34611:SF2">
    <property type="entry name" value="INACTIVE RECOMBINATION-PROMOTING NUCLEASE-LIKE PROTEIN RPNE-RELATED"/>
    <property type="match status" value="1"/>
</dbReference>
<evidence type="ECO:0000313" key="3">
    <source>
        <dbReference type="EMBL" id="KLY29694.1"/>
    </source>
</evidence>
<dbReference type="GO" id="GO:1990238">
    <property type="term" value="F:double-stranded DNA endonuclease activity"/>
    <property type="evidence" value="ECO:0007669"/>
    <property type="project" value="TreeGrafter"/>
</dbReference>
<proteinExistence type="inferred from homology"/>
<dbReference type="Proteomes" id="UP001159937">
    <property type="component" value="Unassembled WGS sequence"/>
</dbReference>
<evidence type="ECO:0000259" key="2">
    <source>
        <dbReference type="Pfam" id="PF04754"/>
    </source>
</evidence>
<dbReference type="Proteomes" id="UP000036305">
    <property type="component" value="Unassembled WGS sequence"/>
</dbReference>
<keyword evidence="5" id="KW-1185">Reference proteome</keyword>
<dbReference type="GO" id="GO:0006310">
    <property type="term" value="P:DNA recombination"/>
    <property type="evidence" value="ECO:0007669"/>
    <property type="project" value="TreeGrafter"/>
</dbReference>